<evidence type="ECO:0000313" key="2">
    <source>
        <dbReference type="Proteomes" id="UP001252613"/>
    </source>
</evidence>
<gene>
    <name evidence="1" type="ORF">J2W43_006108</name>
</gene>
<evidence type="ECO:0008006" key="3">
    <source>
        <dbReference type="Google" id="ProtNLM"/>
    </source>
</evidence>
<dbReference type="Proteomes" id="UP001252613">
    <property type="component" value="Unassembled WGS sequence"/>
</dbReference>
<protein>
    <recommendedName>
        <fullName evidence="3">Restriction endonuclease</fullName>
    </recommendedName>
</protein>
<accession>A0AAW8MLU8</accession>
<dbReference type="RefSeq" id="WP_310368812.1">
    <property type="nucleotide sequence ID" value="NZ_JAVDVC010000027.1"/>
</dbReference>
<sequence length="466" mass="53076">MDDVDQIERARIKAFYKMLVDRLGTDVWAERKATYVKRIREKESNFNIKLPIESQLFIPADDDIDWYILASYLAHDFPFSDSAYSSRRVYIYAMAIGAVADQLRNVPNIDAVLDKMLANNNQPEKQLFELLTASFYLKNGYEVSFIPENSITWPNGKKRSPDLLVKMGEAEFYVECKRADKQTKYSRSEEEAWAIIWAQLSHHMLKTAPWSIIDLTFHDQVADASTDEVIKLTHRAIKAGGETVRVGSISGKIRAIDKMSFKRHYKNFSVRASSPQQELLVFGDIDSNEKRSIATIGARVIRPGTQNDILNMFLKDVDRCVGAQWRCDNEMSLSLRAKHFKGLVNDGVTQIPPDRPGVVHVWYETRDGVEIEELRRDKNIDNISSFDASGTTVLGVFVHAVNYYPFEDNYEWAETVQDFARVPDLMDLFPLQTLMLASGPANAVEGTTHWAQDKAAKSRSNRAPSQ</sequence>
<dbReference type="EMBL" id="JAVDVC010000027">
    <property type="protein sequence ID" value="MDR6962087.1"/>
    <property type="molecule type" value="Genomic_DNA"/>
</dbReference>
<evidence type="ECO:0000313" key="1">
    <source>
        <dbReference type="EMBL" id="MDR6962087.1"/>
    </source>
</evidence>
<name>A0AAW8MLU8_9PSED</name>
<reference evidence="1" key="1">
    <citation type="submission" date="2023-07" db="EMBL/GenBank/DDBJ databases">
        <title>Sorghum-associated microbial communities from plants grown in Nebraska, USA.</title>
        <authorList>
            <person name="Schachtman D."/>
        </authorList>
    </citation>
    <scope>NUCLEOTIDE SEQUENCE</scope>
    <source>
        <strain evidence="1">3432</strain>
    </source>
</reference>
<organism evidence="1 2">
    <name type="scientific">Pseudomonas brassicacearum</name>
    <dbReference type="NCBI Taxonomy" id="930166"/>
    <lineage>
        <taxon>Bacteria</taxon>
        <taxon>Pseudomonadati</taxon>
        <taxon>Pseudomonadota</taxon>
        <taxon>Gammaproteobacteria</taxon>
        <taxon>Pseudomonadales</taxon>
        <taxon>Pseudomonadaceae</taxon>
        <taxon>Pseudomonas</taxon>
    </lineage>
</organism>
<proteinExistence type="predicted"/>
<comment type="caution">
    <text evidence="1">The sequence shown here is derived from an EMBL/GenBank/DDBJ whole genome shotgun (WGS) entry which is preliminary data.</text>
</comment>
<dbReference type="AlphaFoldDB" id="A0AAW8MLU8"/>